<dbReference type="EMBL" id="CP041235">
    <property type="protein sequence ID" value="QOP44720.1"/>
    <property type="molecule type" value="Genomic_DNA"/>
</dbReference>
<dbReference type="InterPro" id="IPR002725">
    <property type="entry name" value="YgjP-like_metallopeptidase"/>
</dbReference>
<gene>
    <name evidence="2" type="ORF">FJR45_06370</name>
</gene>
<evidence type="ECO:0000313" key="2">
    <source>
        <dbReference type="EMBL" id="QOP44720.1"/>
    </source>
</evidence>
<protein>
    <submittedName>
        <fullName evidence="2">M48 family metallopeptidase</fullName>
    </submittedName>
</protein>
<evidence type="ECO:0000259" key="1">
    <source>
        <dbReference type="Pfam" id="PF01863"/>
    </source>
</evidence>
<dbReference type="Gene3D" id="3.30.2010.10">
    <property type="entry name" value="Metalloproteases ('zincins'), catalytic domain"/>
    <property type="match status" value="1"/>
</dbReference>
<accession>A0A7M1B4Y0</accession>
<dbReference type="Proteomes" id="UP000593719">
    <property type="component" value="Chromosome"/>
</dbReference>
<dbReference type="PANTHER" id="PTHR30399">
    <property type="entry name" value="UNCHARACTERIZED PROTEIN YGJP"/>
    <property type="match status" value="1"/>
</dbReference>
<dbReference type="CDD" id="cd07344">
    <property type="entry name" value="M48_yhfN_like"/>
    <property type="match status" value="1"/>
</dbReference>
<dbReference type="PANTHER" id="PTHR30399:SF1">
    <property type="entry name" value="UTP PYROPHOSPHATASE"/>
    <property type="match status" value="1"/>
</dbReference>
<evidence type="ECO:0000313" key="3">
    <source>
        <dbReference type="Proteomes" id="UP000593719"/>
    </source>
</evidence>
<dbReference type="AlphaFoldDB" id="A0A7M1B4Y0"/>
<feature type="domain" description="YgjP-like metallopeptidase" evidence="1">
    <location>
        <begin position="21"/>
        <end position="215"/>
    </location>
</feature>
<dbReference type="KEGG" id="ssei:FJR45_06370"/>
<reference evidence="2 3" key="1">
    <citation type="submission" date="2019-06" db="EMBL/GenBank/DDBJ databases">
        <title>Sulfurimonas gotlandica sp. nov., a chemoautotrophic and psychrotolerant epsilonproteobacterium isolated from a pelagic redoxcline, and an emended description of the genus Sulfurimonas.</title>
        <authorList>
            <person name="Wang S."/>
            <person name="Jiang L."/>
            <person name="Shao Z."/>
        </authorList>
    </citation>
    <scope>NUCLEOTIDE SEQUENCE [LARGE SCALE GENOMIC DNA]</scope>
    <source>
        <strain evidence="2 3">S2-6</strain>
    </source>
</reference>
<proteinExistence type="predicted"/>
<name>A0A7M1B4Y0_9BACT</name>
<organism evidence="2 3">
    <name type="scientific">Sulfurimonas sediminis</name>
    <dbReference type="NCBI Taxonomy" id="2590020"/>
    <lineage>
        <taxon>Bacteria</taxon>
        <taxon>Pseudomonadati</taxon>
        <taxon>Campylobacterota</taxon>
        <taxon>Epsilonproteobacteria</taxon>
        <taxon>Campylobacterales</taxon>
        <taxon>Sulfurimonadaceae</taxon>
        <taxon>Sulfurimonas</taxon>
    </lineage>
</organism>
<keyword evidence="3" id="KW-1185">Reference proteome</keyword>
<dbReference type="Pfam" id="PF01863">
    <property type="entry name" value="YgjP-like"/>
    <property type="match status" value="1"/>
</dbReference>
<dbReference type="InterPro" id="IPR053136">
    <property type="entry name" value="UTP_pyrophosphatase-like"/>
</dbReference>
<sequence>MHKTITCKELCATLIYAPKLKHSYIQVKHDSSIIIKTPYRQEKYAIEFFHEKESWIRKQLHKNSLHKPLHVNLEDEVLLFGEIYSIDSDEAHYLRKKLQRLQIANKTKVLSAYDNFYTHTAKEYLPQRVDSFAQIMQLEYKTLKFRKMKSRWGSCSSEKVITLNTQLIKVHKELIDYVIVHELAHLVHMNHSKDFHDLVAKYLPHAKALRKKLKNISLSL</sequence>